<proteinExistence type="predicted"/>
<keyword evidence="2" id="KW-0067">ATP-binding</keyword>
<dbReference type="RefSeq" id="WP_073355978.1">
    <property type="nucleotide sequence ID" value="NZ_FQUZ01000013.1"/>
</dbReference>
<sequence length="393" mass="43761">MSHDDTAPTLVSLLRHNARQRPHGVALRHKHLGIWQEKTWQQIADDTASLASALNRQGFGRRERLLILSHPSPHALLLALAATWLGGVATLLEPDSSATDQSALLRHLHAEFVFAESLEQARGVLALPQVPHRLVYLDARGFDRQQQPFLQSYAELLSSGSPAGPEVQAHADEAAFSFWRYSPPQGAVQQSVSHAEAVREGHHLVSAERIGSHETAFAARAFATSAQLRYLLAPWLLAGFSLNFPENQASRDDDRRELGPTLVAGTRDTYTRLYHLLQQRLPEPGSRLRRLVDWSLQPQGGWLRRSLGHGLVTRPLRDVIGFSRVRLPLLLGEPLPNDVWRFFEQLQIPIRHWPDMQQLAPQPPVSADGAVQVRPVGGWREAGDAVDTVAPQE</sequence>
<organism evidence="4 5">
    <name type="scientific">Lampropedia hyalina DSM 16112</name>
    <dbReference type="NCBI Taxonomy" id="1122156"/>
    <lineage>
        <taxon>Bacteria</taxon>
        <taxon>Pseudomonadati</taxon>
        <taxon>Pseudomonadota</taxon>
        <taxon>Betaproteobacteria</taxon>
        <taxon>Burkholderiales</taxon>
        <taxon>Comamonadaceae</taxon>
        <taxon>Lampropedia</taxon>
    </lineage>
</organism>
<dbReference type="AlphaFoldDB" id="A0A1M4Z624"/>
<keyword evidence="5" id="KW-1185">Reference proteome</keyword>
<evidence type="ECO:0000313" key="4">
    <source>
        <dbReference type="EMBL" id="SHF13509.1"/>
    </source>
</evidence>
<evidence type="ECO:0000259" key="3">
    <source>
        <dbReference type="Pfam" id="PF00501"/>
    </source>
</evidence>
<evidence type="ECO:0000256" key="1">
    <source>
        <dbReference type="ARBA" id="ARBA00022741"/>
    </source>
</evidence>
<evidence type="ECO:0000313" key="5">
    <source>
        <dbReference type="Proteomes" id="UP000184327"/>
    </source>
</evidence>
<accession>A0A1M4Z624</accession>
<dbReference type="PANTHER" id="PTHR43272">
    <property type="entry name" value="LONG-CHAIN-FATTY-ACID--COA LIGASE"/>
    <property type="match status" value="1"/>
</dbReference>
<dbReference type="InterPro" id="IPR000873">
    <property type="entry name" value="AMP-dep_synth/lig_dom"/>
</dbReference>
<reference evidence="4 5" key="1">
    <citation type="submission" date="2016-11" db="EMBL/GenBank/DDBJ databases">
        <authorList>
            <person name="Jaros S."/>
            <person name="Januszkiewicz K."/>
            <person name="Wedrychowicz H."/>
        </authorList>
    </citation>
    <scope>NUCLEOTIDE SEQUENCE [LARGE SCALE GENOMIC DNA]</scope>
    <source>
        <strain evidence="4 5">DSM 16112</strain>
    </source>
</reference>
<dbReference type="SUPFAM" id="SSF56801">
    <property type="entry name" value="Acetyl-CoA synthetase-like"/>
    <property type="match status" value="1"/>
</dbReference>
<dbReference type="GO" id="GO:0016020">
    <property type="term" value="C:membrane"/>
    <property type="evidence" value="ECO:0007669"/>
    <property type="project" value="TreeGrafter"/>
</dbReference>
<dbReference type="Gene3D" id="3.40.50.12780">
    <property type="entry name" value="N-terminal domain of ligase-like"/>
    <property type="match status" value="1"/>
</dbReference>
<feature type="domain" description="AMP-dependent synthetase/ligase" evidence="3">
    <location>
        <begin position="14"/>
        <end position="347"/>
    </location>
</feature>
<dbReference type="Pfam" id="PF00501">
    <property type="entry name" value="AMP-binding"/>
    <property type="match status" value="1"/>
</dbReference>
<dbReference type="GO" id="GO:0004467">
    <property type="term" value="F:long-chain fatty acid-CoA ligase activity"/>
    <property type="evidence" value="ECO:0007669"/>
    <property type="project" value="TreeGrafter"/>
</dbReference>
<evidence type="ECO:0000256" key="2">
    <source>
        <dbReference type="ARBA" id="ARBA00022840"/>
    </source>
</evidence>
<dbReference type="GO" id="GO:0005524">
    <property type="term" value="F:ATP binding"/>
    <property type="evidence" value="ECO:0007669"/>
    <property type="project" value="UniProtKB-KW"/>
</dbReference>
<dbReference type="EMBL" id="FQUZ01000013">
    <property type="protein sequence ID" value="SHF13509.1"/>
    <property type="molecule type" value="Genomic_DNA"/>
</dbReference>
<protein>
    <submittedName>
        <fullName evidence="4">AMP-binding enzyme</fullName>
    </submittedName>
</protein>
<dbReference type="OrthoDB" id="9766486at2"/>
<gene>
    <name evidence="4" type="ORF">SAMN02745117_01396</name>
</gene>
<dbReference type="InterPro" id="IPR042099">
    <property type="entry name" value="ANL_N_sf"/>
</dbReference>
<dbReference type="Proteomes" id="UP000184327">
    <property type="component" value="Unassembled WGS sequence"/>
</dbReference>
<dbReference type="PANTHER" id="PTHR43272:SF33">
    <property type="entry name" value="AMP-BINDING DOMAIN-CONTAINING PROTEIN-RELATED"/>
    <property type="match status" value="1"/>
</dbReference>
<keyword evidence="1" id="KW-0547">Nucleotide-binding</keyword>
<name>A0A1M4Z624_9BURK</name>
<dbReference type="STRING" id="1122156.SAMN02745117_01396"/>